<evidence type="ECO:0000313" key="4">
    <source>
        <dbReference type="Proteomes" id="UP001163823"/>
    </source>
</evidence>
<sequence length="172" mass="20218">MASDEFKLVSPPIDHEGRLPRSEQNEEADRLKEEIEWYRAFESEAVRLREEKDEEIARLRAELEVSKKETRATVENFKNSDDCQKMIYDHSNLLYANGWVSCRVWLKERNPSFDISQATWPGEEEAEEEERLAKMLAEAEADKKEGSKEEEVEAYRTGFRRSVVLGHLFEFL</sequence>
<dbReference type="Proteomes" id="UP001163823">
    <property type="component" value="Chromosome 7"/>
</dbReference>
<dbReference type="AlphaFoldDB" id="A0AAD7LQM1"/>
<protein>
    <submittedName>
        <fullName evidence="3">Uncharacterized protein</fullName>
    </submittedName>
</protein>
<evidence type="ECO:0000313" key="3">
    <source>
        <dbReference type="EMBL" id="KAJ7961195.1"/>
    </source>
</evidence>
<evidence type="ECO:0000256" key="2">
    <source>
        <dbReference type="SAM" id="MobiDB-lite"/>
    </source>
</evidence>
<keyword evidence="4" id="KW-1185">Reference proteome</keyword>
<keyword evidence="1" id="KW-0175">Coiled coil</keyword>
<accession>A0AAD7LQM1</accession>
<reference evidence="3" key="1">
    <citation type="journal article" date="2023" name="Science">
        <title>Elucidation of the pathway for biosynthesis of saponin adjuvants from the soapbark tree.</title>
        <authorList>
            <person name="Reed J."/>
            <person name="Orme A."/>
            <person name="El-Demerdash A."/>
            <person name="Owen C."/>
            <person name="Martin L.B.B."/>
            <person name="Misra R.C."/>
            <person name="Kikuchi S."/>
            <person name="Rejzek M."/>
            <person name="Martin A.C."/>
            <person name="Harkess A."/>
            <person name="Leebens-Mack J."/>
            <person name="Louveau T."/>
            <person name="Stephenson M.J."/>
            <person name="Osbourn A."/>
        </authorList>
    </citation>
    <scope>NUCLEOTIDE SEQUENCE</scope>
    <source>
        <strain evidence="3">S10</strain>
    </source>
</reference>
<dbReference type="EMBL" id="JARAOO010000007">
    <property type="protein sequence ID" value="KAJ7961195.1"/>
    <property type="molecule type" value="Genomic_DNA"/>
</dbReference>
<comment type="caution">
    <text evidence="3">The sequence shown here is derived from an EMBL/GenBank/DDBJ whole genome shotgun (WGS) entry which is preliminary data.</text>
</comment>
<feature type="region of interest" description="Disordered" evidence="2">
    <location>
        <begin position="1"/>
        <end position="27"/>
    </location>
</feature>
<proteinExistence type="predicted"/>
<gene>
    <name evidence="3" type="ORF">O6P43_016568</name>
</gene>
<name>A0AAD7LQM1_QUISA</name>
<evidence type="ECO:0000256" key="1">
    <source>
        <dbReference type="SAM" id="Coils"/>
    </source>
</evidence>
<organism evidence="3 4">
    <name type="scientific">Quillaja saponaria</name>
    <name type="common">Soap bark tree</name>
    <dbReference type="NCBI Taxonomy" id="32244"/>
    <lineage>
        <taxon>Eukaryota</taxon>
        <taxon>Viridiplantae</taxon>
        <taxon>Streptophyta</taxon>
        <taxon>Embryophyta</taxon>
        <taxon>Tracheophyta</taxon>
        <taxon>Spermatophyta</taxon>
        <taxon>Magnoliopsida</taxon>
        <taxon>eudicotyledons</taxon>
        <taxon>Gunneridae</taxon>
        <taxon>Pentapetalae</taxon>
        <taxon>rosids</taxon>
        <taxon>fabids</taxon>
        <taxon>Fabales</taxon>
        <taxon>Quillajaceae</taxon>
        <taxon>Quillaja</taxon>
    </lineage>
</organism>
<feature type="coiled-coil region" evidence="1">
    <location>
        <begin position="38"/>
        <end position="69"/>
    </location>
</feature>
<dbReference type="KEGG" id="qsa:O6P43_016568"/>